<comment type="caution">
    <text evidence="2">The sequence shown here is derived from an EMBL/GenBank/DDBJ whole genome shotgun (WGS) entry which is preliminary data.</text>
</comment>
<reference evidence="2" key="2">
    <citation type="submission" date="2020-09" db="EMBL/GenBank/DDBJ databases">
        <authorList>
            <person name="Sun Q."/>
            <person name="Sedlacek I."/>
        </authorList>
    </citation>
    <scope>NUCLEOTIDE SEQUENCE</scope>
    <source>
        <strain evidence="2">CCM 7905</strain>
    </source>
</reference>
<sequence>MTERPETKKRPSVLLLLAGIAAMVVSVSALLQRNPLNAVGTVQIGWILVVAAVVIGLGLVLAPMIGRRHRD</sequence>
<accession>A0A917D7P8</accession>
<organism evidence="2 3">
    <name type="scientific">Rhodococcoides trifolii</name>
    <dbReference type="NCBI Taxonomy" id="908250"/>
    <lineage>
        <taxon>Bacteria</taxon>
        <taxon>Bacillati</taxon>
        <taxon>Actinomycetota</taxon>
        <taxon>Actinomycetes</taxon>
        <taxon>Mycobacteriales</taxon>
        <taxon>Nocardiaceae</taxon>
        <taxon>Rhodococcoides</taxon>
    </lineage>
</organism>
<keyword evidence="1" id="KW-0812">Transmembrane</keyword>
<dbReference type="RefSeq" id="WP_188545640.1">
    <property type="nucleotide sequence ID" value="NZ_BMCU01000003.1"/>
</dbReference>
<feature type="transmembrane region" description="Helical" evidence="1">
    <location>
        <begin position="12"/>
        <end position="31"/>
    </location>
</feature>
<protein>
    <submittedName>
        <fullName evidence="2">Uncharacterized protein</fullName>
    </submittedName>
</protein>
<evidence type="ECO:0000313" key="2">
    <source>
        <dbReference type="EMBL" id="GGG13786.1"/>
    </source>
</evidence>
<dbReference type="AlphaFoldDB" id="A0A917D7P8"/>
<keyword evidence="1" id="KW-1133">Transmembrane helix</keyword>
<name>A0A917D7P8_9NOCA</name>
<evidence type="ECO:0000313" key="3">
    <source>
        <dbReference type="Proteomes" id="UP000654257"/>
    </source>
</evidence>
<keyword evidence="1" id="KW-0472">Membrane</keyword>
<keyword evidence="3" id="KW-1185">Reference proteome</keyword>
<dbReference type="Proteomes" id="UP000654257">
    <property type="component" value="Unassembled WGS sequence"/>
</dbReference>
<gene>
    <name evidence="2" type="ORF">GCM10007304_29810</name>
</gene>
<feature type="transmembrane region" description="Helical" evidence="1">
    <location>
        <begin position="43"/>
        <end position="65"/>
    </location>
</feature>
<reference evidence="2" key="1">
    <citation type="journal article" date="2014" name="Int. J. Syst. Evol. Microbiol.">
        <title>Complete genome sequence of Corynebacterium casei LMG S-19264T (=DSM 44701T), isolated from a smear-ripened cheese.</title>
        <authorList>
            <consortium name="US DOE Joint Genome Institute (JGI-PGF)"/>
            <person name="Walter F."/>
            <person name="Albersmeier A."/>
            <person name="Kalinowski J."/>
            <person name="Ruckert C."/>
        </authorList>
    </citation>
    <scope>NUCLEOTIDE SEQUENCE</scope>
    <source>
        <strain evidence="2">CCM 7905</strain>
    </source>
</reference>
<dbReference type="EMBL" id="BMCU01000003">
    <property type="protein sequence ID" value="GGG13786.1"/>
    <property type="molecule type" value="Genomic_DNA"/>
</dbReference>
<proteinExistence type="predicted"/>
<evidence type="ECO:0000256" key="1">
    <source>
        <dbReference type="SAM" id="Phobius"/>
    </source>
</evidence>